<comment type="caution">
    <text evidence="4">The sequence shown here is derived from an EMBL/GenBank/DDBJ whole genome shotgun (WGS) entry which is preliminary data.</text>
</comment>
<evidence type="ECO:0000256" key="3">
    <source>
        <dbReference type="SAM" id="SignalP"/>
    </source>
</evidence>
<keyword evidence="2" id="KW-0472">Membrane</keyword>
<protein>
    <submittedName>
        <fullName evidence="4">Pogo transposable element</fullName>
    </submittedName>
</protein>
<evidence type="ECO:0000313" key="5">
    <source>
        <dbReference type="Proteomes" id="UP001283341"/>
    </source>
</evidence>
<feature type="region of interest" description="Disordered" evidence="1">
    <location>
        <begin position="150"/>
        <end position="179"/>
    </location>
</feature>
<feature type="signal peptide" evidence="3">
    <location>
        <begin position="1"/>
        <end position="22"/>
    </location>
</feature>
<evidence type="ECO:0000256" key="2">
    <source>
        <dbReference type="SAM" id="Phobius"/>
    </source>
</evidence>
<name>A0AAE0MBK1_9PEZI</name>
<keyword evidence="2" id="KW-0812">Transmembrane</keyword>
<feature type="transmembrane region" description="Helical" evidence="2">
    <location>
        <begin position="409"/>
        <end position="431"/>
    </location>
</feature>
<feature type="chain" id="PRO_5042001281" evidence="3">
    <location>
        <begin position="23"/>
        <end position="494"/>
    </location>
</feature>
<keyword evidence="3" id="KW-0732">Signal</keyword>
<gene>
    <name evidence="4" type="ORF">B0H66DRAFT_550223</name>
</gene>
<feature type="transmembrane region" description="Helical" evidence="2">
    <location>
        <begin position="451"/>
        <end position="473"/>
    </location>
</feature>
<evidence type="ECO:0000256" key="1">
    <source>
        <dbReference type="SAM" id="MobiDB-lite"/>
    </source>
</evidence>
<organism evidence="4 5">
    <name type="scientific">Apodospora peruviana</name>
    <dbReference type="NCBI Taxonomy" id="516989"/>
    <lineage>
        <taxon>Eukaryota</taxon>
        <taxon>Fungi</taxon>
        <taxon>Dikarya</taxon>
        <taxon>Ascomycota</taxon>
        <taxon>Pezizomycotina</taxon>
        <taxon>Sordariomycetes</taxon>
        <taxon>Sordariomycetidae</taxon>
        <taxon>Sordariales</taxon>
        <taxon>Lasiosphaeriaceae</taxon>
        <taxon>Apodospora</taxon>
    </lineage>
</organism>
<reference evidence="4" key="1">
    <citation type="journal article" date="2023" name="Mol. Phylogenet. Evol.">
        <title>Genome-scale phylogeny and comparative genomics of the fungal order Sordariales.</title>
        <authorList>
            <person name="Hensen N."/>
            <person name="Bonometti L."/>
            <person name="Westerberg I."/>
            <person name="Brannstrom I.O."/>
            <person name="Guillou S."/>
            <person name="Cros-Aarteil S."/>
            <person name="Calhoun S."/>
            <person name="Haridas S."/>
            <person name="Kuo A."/>
            <person name="Mondo S."/>
            <person name="Pangilinan J."/>
            <person name="Riley R."/>
            <person name="LaButti K."/>
            <person name="Andreopoulos B."/>
            <person name="Lipzen A."/>
            <person name="Chen C."/>
            <person name="Yan M."/>
            <person name="Daum C."/>
            <person name="Ng V."/>
            <person name="Clum A."/>
            <person name="Steindorff A."/>
            <person name="Ohm R.A."/>
            <person name="Martin F."/>
            <person name="Silar P."/>
            <person name="Natvig D.O."/>
            <person name="Lalanne C."/>
            <person name="Gautier V."/>
            <person name="Ament-Velasquez S.L."/>
            <person name="Kruys A."/>
            <person name="Hutchinson M.I."/>
            <person name="Powell A.J."/>
            <person name="Barry K."/>
            <person name="Miller A.N."/>
            <person name="Grigoriev I.V."/>
            <person name="Debuchy R."/>
            <person name="Gladieux P."/>
            <person name="Hiltunen Thoren M."/>
            <person name="Johannesson H."/>
        </authorList>
    </citation>
    <scope>NUCLEOTIDE SEQUENCE</scope>
    <source>
        <strain evidence="4">CBS 118394</strain>
    </source>
</reference>
<dbReference type="AlphaFoldDB" id="A0AAE0MBK1"/>
<sequence>MITSRSFIALLCALLLVSSARAQENSTSDDAQCAINIPGFIHHGNCDLLCRPATWTDIIVFYLGNYVAHAATVTSRPGQNTLSTIFTIIVALLFPGGGVRKGVAAIFSLAKFGATDLQVAARAGALCAVVKAPAGGDEPQMLDQNVERPINLNSPEVPGATVERPVNGDEPAPPAELRPKQGTISLLQTKIHGLCRLPEGYDLMVVPRTATFEELVPPKPSLGQRLSSWSRADDTPRLNIACSYNFVKILVSLAQLLFAISTLYRTRGDQIELFGYAAFGLTVAAYAWMSFINLVGNLVCPQYDSMFIVESEQLDNLRARVEAAGSDAKDKFAVEGTVGRLTREAETELLRAYREAREAVLEDGLFAFTGTTASRDMMVTLYVSAVPIAIIGGLSRFSTGQSALYMRVWTMMWLVFGFMNLFILEPALGLIDQRPIIGGLYRLSKGNTMRTVLVAAYGIAFYSAPAIGGYVVVAQMIREFGICQLHTNAEWPTE</sequence>
<dbReference type="Proteomes" id="UP001283341">
    <property type="component" value="Unassembled WGS sequence"/>
</dbReference>
<keyword evidence="2" id="KW-1133">Transmembrane helix</keyword>
<reference evidence="4" key="2">
    <citation type="submission" date="2023-06" db="EMBL/GenBank/DDBJ databases">
        <authorList>
            <consortium name="Lawrence Berkeley National Laboratory"/>
            <person name="Haridas S."/>
            <person name="Hensen N."/>
            <person name="Bonometti L."/>
            <person name="Westerberg I."/>
            <person name="Brannstrom I.O."/>
            <person name="Guillou S."/>
            <person name="Cros-Aarteil S."/>
            <person name="Calhoun S."/>
            <person name="Kuo A."/>
            <person name="Mondo S."/>
            <person name="Pangilinan J."/>
            <person name="Riley R."/>
            <person name="Labutti K."/>
            <person name="Andreopoulos B."/>
            <person name="Lipzen A."/>
            <person name="Chen C."/>
            <person name="Yanf M."/>
            <person name="Daum C."/>
            <person name="Ng V."/>
            <person name="Clum A."/>
            <person name="Steindorff A."/>
            <person name="Ohm R."/>
            <person name="Martin F."/>
            <person name="Silar P."/>
            <person name="Natvig D."/>
            <person name="Lalanne C."/>
            <person name="Gautier V."/>
            <person name="Ament-Velasquez S.L."/>
            <person name="Kruys A."/>
            <person name="Hutchinson M.I."/>
            <person name="Powell A.J."/>
            <person name="Barry K."/>
            <person name="Miller A.N."/>
            <person name="Grigoriev I.V."/>
            <person name="Debuchy R."/>
            <person name="Gladieux P."/>
            <person name="Thoren M.H."/>
            <person name="Johannesson H."/>
        </authorList>
    </citation>
    <scope>NUCLEOTIDE SEQUENCE</scope>
    <source>
        <strain evidence="4">CBS 118394</strain>
    </source>
</reference>
<feature type="transmembrane region" description="Helical" evidence="2">
    <location>
        <begin position="379"/>
        <end position="397"/>
    </location>
</feature>
<keyword evidence="5" id="KW-1185">Reference proteome</keyword>
<dbReference type="EMBL" id="JAUEDM010000002">
    <property type="protein sequence ID" value="KAK3326180.1"/>
    <property type="molecule type" value="Genomic_DNA"/>
</dbReference>
<accession>A0AAE0MBK1</accession>
<proteinExistence type="predicted"/>
<feature type="transmembrane region" description="Helical" evidence="2">
    <location>
        <begin position="246"/>
        <end position="264"/>
    </location>
</feature>
<feature type="transmembrane region" description="Helical" evidence="2">
    <location>
        <begin position="276"/>
        <end position="296"/>
    </location>
</feature>
<evidence type="ECO:0000313" key="4">
    <source>
        <dbReference type="EMBL" id="KAK3326180.1"/>
    </source>
</evidence>